<protein>
    <submittedName>
        <fullName evidence="1">Uncharacterized protein</fullName>
    </submittedName>
</protein>
<sequence length="468" mass="51338">MNNTAVTLQTSKKILIFLYVICIFVFLFMSLFFLHIKSEYFRKSLDARLASALSYNGVVRASYEAIDGDPLAKIDLLGLSVRPPENAAGKSKWFFTSNRATLSLHPLSHIFSYLTRSGIPAELNFYASRLVIDGETSEIGVISNKLSVDYGPEEGQALARYDTSFDIASGYIKTAQASPVTIRGAADIKNSLHGLKGFAAAQNVALTIPGREAGSRLTYNCAGAGLDFGYDAEKKIFSMYSSEVRLDTCSVNIAKIVHGFLSGTLGVELRASGLNTADIFRAFPVSKLLVMSESAEIALEYAGNSEDLRGGSLAVRLCFTRARLLEYNTEENRVFSDVGAGDFVTSLGLTPELVARAETVEALISLRGRELTVESLKIQAPDYTFKASATADYNDRLDGRFTLCIPRRILKNNTLKADFSGMEKGLKIYGRIMGDLYNPLIIYDMDGAAIIKITEGVMYDKIRNIFKK</sequence>
<reference evidence="1 2" key="1">
    <citation type="journal article" date="2016" name="Nat. Commun.">
        <title>Thousands of microbial genomes shed light on interconnected biogeochemical processes in an aquifer system.</title>
        <authorList>
            <person name="Anantharaman K."/>
            <person name="Brown C.T."/>
            <person name="Hug L.A."/>
            <person name="Sharon I."/>
            <person name="Castelle C.J."/>
            <person name="Probst A.J."/>
            <person name="Thomas B.C."/>
            <person name="Singh A."/>
            <person name="Wilkins M.J."/>
            <person name="Karaoz U."/>
            <person name="Brodie E.L."/>
            <person name="Williams K.H."/>
            <person name="Hubbard S.S."/>
            <person name="Banfield J.F."/>
        </authorList>
    </citation>
    <scope>NUCLEOTIDE SEQUENCE [LARGE SCALE GENOMIC DNA]</scope>
</reference>
<accession>A0A1F7WKI6</accession>
<evidence type="ECO:0000313" key="2">
    <source>
        <dbReference type="Proteomes" id="UP000178735"/>
    </source>
</evidence>
<dbReference type="STRING" id="1817813.A2008_08060"/>
<proteinExistence type="predicted"/>
<organism evidence="1 2">
    <name type="scientific">Candidatus Wallbacteria bacterium GWC2_49_35</name>
    <dbReference type="NCBI Taxonomy" id="1817813"/>
    <lineage>
        <taxon>Bacteria</taxon>
        <taxon>Candidatus Walliibacteriota</taxon>
    </lineage>
</organism>
<dbReference type="EMBL" id="MGFH01000172">
    <property type="protein sequence ID" value="OGM03344.1"/>
    <property type="molecule type" value="Genomic_DNA"/>
</dbReference>
<dbReference type="Proteomes" id="UP000178735">
    <property type="component" value="Unassembled WGS sequence"/>
</dbReference>
<gene>
    <name evidence="1" type="ORF">A2008_08060</name>
</gene>
<name>A0A1F7WKI6_9BACT</name>
<evidence type="ECO:0000313" key="1">
    <source>
        <dbReference type="EMBL" id="OGM03344.1"/>
    </source>
</evidence>
<dbReference type="AlphaFoldDB" id="A0A1F7WKI6"/>
<comment type="caution">
    <text evidence="1">The sequence shown here is derived from an EMBL/GenBank/DDBJ whole genome shotgun (WGS) entry which is preliminary data.</text>
</comment>